<dbReference type="EMBL" id="CP053538">
    <property type="protein sequence ID" value="QJX46190.1"/>
    <property type="molecule type" value="Genomic_DNA"/>
</dbReference>
<keyword evidence="2" id="KW-1185">Reference proteome</keyword>
<evidence type="ECO:0000313" key="2">
    <source>
        <dbReference type="Proteomes" id="UP000501623"/>
    </source>
</evidence>
<protein>
    <submittedName>
        <fullName evidence="1">Uncharacterized protein</fullName>
    </submittedName>
</protein>
<dbReference type="Proteomes" id="UP000501623">
    <property type="component" value="Chromosome"/>
</dbReference>
<organism evidence="1 2">
    <name type="scientific">Hymenobacter taeanensis</name>
    <dbReference type="NCBI Taxonomy" id="2735321"/>
    <lineage>
        <taxon>Bacteria</taxon>
        <taxon>Pseudomonadati</taxon>
        <taxon>Bacteroidota</taxon>
        <taxon>Cytophagia</taxon>
        <taxon>Cytophagales</taxon>
        <taxon>Hymenobacteraceae</taxon>
        <taxon>Hymenobacter</taxon>
    </lineage>
</organism>
<dbReference type="AlphaFoldDB" id="A0A6M6BDY5"/>
<sequence length="215" mass="23854">MPKLLLLILWCITLPCIGQTHQLSSFKEIAPPEPLSKPWVELNNHGTGVAVKIINDHLVLHTSREVNTTTLIIAEGTFQGKDRGEWGGELLFTAKKAKPVLVKAGNVRFLFQAKGHVYFIEGLAHMGLTRGALYQLTGEAPHFDYVKLLDFNDSPEAFTFLGEDILIAQSRGFTILHNLQPEVVVKNTFWAGLYPNSVAALSEREVYIGIRGGYV</sequence>
<gene>
    <name evidence="1" type="ORF">HMJ29_04255</name>
</gene>
<reference evidence="1 2" key="1">
    <citation type="submission" date="2020-05" db="EMBL/GenBank/DDBJ databases">
        <title>Complete genome sequence of Hymenobacter sp. TS19 in Coasted Sand Dune.</title>
        <authorList>
            <person name="Lee J.-H."/>
            <person name="Jung J.-H."/>
            <person name="Jeong S."/>
            <person name="Zhao L."/>
            <person name="Kim M.-K."/>
            <person name="Seo H.-S."/>
            <person name="Lim S."/>
        </authorList>
    </citation>
    <scope>NUCLEOTIDE SEQUENCE [LARGE SCALE GENOMIC DNA]</scope>
    <source>
        <strain evidence="1 2">TS19</strain>
    </source>
</reference>
<dbReference type="RefSeq" id="WP_171590299.1">
    <property type="nucleotide sequence ID" value="NZ_CP053538.1"/>
</dbReference>
<proteinExistence type="predicted"/>
<accession>A0A6M6BDY5</accession>
<evidence type="ECO:0000313" key="1">
    <source>
        <dbReference type="EMBL" id="QJX46190.1"/>
    </source>
</evidence>
<name>A0A6M6BDY5_9BACT</name>
<dbReference type="KEGG" id="hts:HMJ29_04255"/>